<reference evidence="1" key="2">
    <citation type="submission" date="2020-09" db="EMBL/GenBank/DDBJ databases">
        <authorList>
            <person name="Sun Q."/>
            <person name="Sedlacek I."/>
        </authorList>
    </citation>
    <scope>NUCLEOTIDE SEQUENCE</scope>
    <source>
        <strain evidence="1">CCM 7086</strain>
    </source>
</reference>
<accession>A0A8J2UQN7</accession>
<dbReference type="EMBL" id="BMCG01000006">
    <property type="protein sequence ID" value="GGC18161.1"/>
    <property type="molecule type" value="Genomic_DNA"/>
</dbReference>
<protein>
    <submittedName>
        <fullName evidence="1">Uncharacterized protein</fullName>
    </submittedName>
</protein>
<keyword evidence="2" id="KW-1185">Reference proteome</keyword>
<reference evidence="1" key="1">
    <citation type="journal article" date="2014" name="Int. J. Syst. Evol. Microbiol.">
        <title>Complete genome sequence of Corynebacterium casei LMG S-19264T (=DSM 44701T), isolated from a smear-ripened cheese.</title>
        <authorList>
            <consortium name="US DOE Joint Genome Institute (JGI-PGF)"/>
            <person name="Walter F."/>
            <person name="Albersmeier A."/>
            <person name="Kalinowski J."/>
            <person name="Ruckert C."/>
        </authorList>
    </citation>
    <scope>NUCLEOTIDE SEQUENCE</scope>
    <source>
        <strain evidence="1">CCM 7086</strain>
    </source>
</reference>
<evidence type="ECO:0000313" key="2">
    <source>
        <dbReference type="Proteomes" id="UP000620266"/>
    </source>
</evidence>
<organism evidence="1 2">
    <name type="scientific">Oxalicibacterium flavum</name>
    <dbReference type="NCBI Taxonomy" id="179467"/>
    <lineage>
        <taxon>Bacteria</taxon>
        <taxon>Pseudomonadati</taxon>
        <taxon>Pseudomonadota</taxon>
        <taxon>Betaproteobacteria</taxon>
        <taxon>Burkholderiales</taxon>
        <taxon>Oxalobacteraceae</taxon>
        <taxon>Oxalicibacterium</taxon>
    </lineage>
</organism>
<proteinExistence type="predicted"/>
<comment type="caution">
    <text evidence="1">The sequence shown here is derived from an EMBL/GenBank/DDBJ whole genome shotgun (WGS) entry which is preliminary data.</text>
</comment>
<sequence length="105" mass="11228">MIAHPGNNPHHTYVCTPFAATNPAGKATTPASTHIAVSIRDSNLDGLIRALTAIDMTKRKKSGHPLGWTGFDQTLPKISVPLVPPKPKLFFIAYSIGMARAVLAQ</sequence>
<evidence type="ECO:0000313" key="1">
    <source>
        <dbReference type="EMBL" id="GGC18161.1"/>
    </source>
</evidence>
<dbReference type="AlphaFoldDB" id="A0A8J2UQN7"/>
<name>A0A8J2UQN7_9BURK</name>
<dbReference type="Proteomes" id="UP000620266">
    <property type="component" value="Unassembled WGS sequence"/>
</dbReference>
<gene>
    <name evidence="1" type="ORF">GCM10007205_29010</name>
</gene>